<dbReference type="InterPro" id="IPR001242">
    <property type="entry name" value="Condensation_dom"/>
</dbReference>
<dbReference type="GO" id="GO:0043041">
    <property type="term" value="P:amino acid activation for nonribosomal peptide biosynthetic process"/>
    <property type="evidence" value="ECO:0007669"/>
    <property type="project" value="TreeGrafter"/>
</dbReference>
<feature type="domain" description="Carrier" evidence="5">
    <location>
        <begin position="984"/>
        <end position="1059"/>
    </location>
</feature>
<dbReference type="Gene3D" id="3.40.50.1820">
    <property type="entry name" value="alpha/beta hydrolase"/>
    <property type="match status" value="1"/>
</dbReference>
<dbReference type="PROSITE" id="PS00455">
    <property type="entry name" value="AMP_BINDING"/>
    <property type="match status" value="1"/>
</dbReference>
<comment type="cofactor">
    <cofactor evidence="1">
        <name>pantetheine 4'-phosphate</name>
        <dbReference type="ChEBI" id="CHEBI:47942"/>
    </cofactor>
</comment>
<dbReference type="FunFam" id="3.40.50.12780:FF:000012">
    <property type="entry name" value="Non-ribosomal peptide synthetase"/>
    <property type="match status" value="1"/>
</dbReference>
<dbReference type="PROSITE" id="PS50075">
    <property type="entry name" value="CARRIER"/>
    <property type="match status" value="1"/>
</dbReference>
<dbReference type="FunFam" id="2.30.38.10:FF:000001">
    <property type="entry name" value="Non-ribosomal peptide synthetase PvdI"/>
    <property type="match status" value="1"/>
</dbReference>
<dbReference type="InterPro" id="IPR020845">
    <property type="entry name" value="AMP-binding_CS"/>
</dbReference>
<dbReference type="InterPro" id="IPR009081">
    <property type="entry name" value="PP-bd_ACP"/>
</dbReference>
<keyword evidence="3" id="KW-0597">Phosphoprotein</keyword>
<dbReference type="GO" id="GO:0031177">
    <property type="term" value="F:phosphopantetheine binding"/>
    <property type="evidence" value="ECO:0007669"/>
    <property type="project" value="InterPro"/>
</dbReference>
<dbReference type="InterPro" id="IPR029058">
    <property type="entry name" value="AB_hydrolase_fold"/>
</dbReference>
<organism evidence="6 7">
    <name type="scientific">Streptomyces malaysiensis</name>
    <dbReference type="NCBI Taxonomy" id="92644"/>
    <lineage>
        <taxon>Bacteria</taxon>
        <taxon>Bacillati</taxon>
        <taxon>Actinomycetota</taxon>
        <taxon>Actinomycetes</taxon>
        <taxon>Kitasatosporales</taxon>
        <taxon>Streptomycetaceae</taxon>
        <taxon>Streptomyces</taxon>
        <taxon>Streptomyces violaceusniger group</taxon>
    </lineage>
</organism>
<dbReference type="Gene3D" id="3.30.559.30">
    <property type="entry name" value="Nonribosomal peptide synthetase, condensation domain"/>
    <property type="match status" value="1"/>
</dbReference>
<evidence type="ECO:0000256" key="1">
    <source>
        <dbReference type="ARBA" id="ARBA00001957"/>
    </source>
</evidence>
<dbReference type="GO" id="GO:0044550">
    <property type="term" value="P:secondary metabolite biosynthetic process"/>
    <property type="evidence" value="ECO:0007669"/>
    <property type="project" value="TreeGrafter"/>
</dbReference>
<feature type="compositionally biased region" description="Low complexity" evidence="4">
    <location>
        <begin position="1060"/>
        <end position="1072"/>
    </location>
</feature>
<protein>
    <recommendedName>
        <fullName evidence="5">Carrier domain-containing protein</fullName>
    </recommendedName>
</protein>
<dbReference type="Pfam" id="PF13193">
    <property type="entry name" value="AMP-binding_C"/>
    <property type="match status" value="1"/>
</dbReference>
<reference evidence="6 7" key="1">
    <citation type="submission" date="2015-09" db="EMBL/GenBank/DDBJ databases">
        <title>Genome sequence, genome mining and natural product profiling of a biocontrol bacterium Streptomyces malaysiensis F913.</title>
        <authorList>
            <person name="Xu Y."/>
            <person name="Wei J."/>
            <person name="Xie J."/>
            <person name="Li T."/>
            <person name="Zhou Z."/>
        </authorList>
    </citation>
    <scope>NUCLEOTIDE SEQUENCE [LARGE SCALE GENOMIC DNA]</scope>
    <source>
        <strain evidence="6 7">F913</strain>
    </source>
</reference>
<dbReference type="Pfam" id="PF00550">
    <property type="entry name" value="PP-binding"/>
    <property type="match status" value="1"/>
</dbReference>
<evidence type="ECO:0000256" key="3">
    <source>
        <dbReference type="ARBA" id="ARBA00022553"/>
    </source>
</evidence>
<dbReference type="InterPro" id="IPR023213">
    <property type="entry name" value="CAT-like_dom_sf"/>
</dbReference>
<evidence type="ECO:0000313" key="7">
    <source>
        <dbReference type="Proteomes" id="UP000236520"/>
    </source>
</evidence>
<feature type="region of interest" description="Disordered" evidence="4">
    <location>
        <begin position="961"/>
        <end position="988"/>
    </location>
</feature>
<dbReference type="InterPro" id="IPR025110">
    <property type="entry name" value="AMP-bd_C"/>
</dbReference>
<sequence length="1107" mass="118754">MTDSAVHTGTAAGPAPRDHSRHRASVEQKALMLVEEVHPDTAAYTVPVVFRIRGPLHTAALRRAVAWLMARHEALRTTFHWDDGTLYQHILDGQDPACRPELSPEDPAPAPWRAVVESEALRPLDMRHGPGMRARLLRLAREDHVLSLVFHHAVVDGWSLRLLLDELSAGYAAYAAGPEAPARSPAVPYRVHSARQATAEWRRGVEAALVHWRTRLADPPAGSGPRTDRMRPAVQDLTGGVRGRRLNDGLAAAVRSVSLGQGVTPYITLLAAYCALVRRAGGDTDLLVGSPWAGRERAEDEEVVGCFVNTLVHRVDLSGDPTFAELTGRVRESVLAAVEHQVPFDRLVGEVARERDPALPPLVRTTFGTEPPHPGLVLPGCAVGAVPVHNGCAKFDLSWVVADEGDVLSVRAEYATRLYDAATVDRLIDRYEVLLTAALDHPGLRLSRLPLLRPAEHRRLVGRYGRGPALPGGGPGRAEEAFARQATATPSAIAVEQGGLRLTYRELDRRSDRLAAVLRGRGVAAERLVGLVADRTPDFITAVLAVWKAGGAYLPLDPDHPAERIRYVLDDARPALLITDREQPPDRVPRALPVLRLDRWSAGHTGPHDTAPEPTAVPAPCASPRSLAYVIYTSGSTGAPKGTLIEHRGVVNLAAAQRRLLGDLGAARVLQFARVTFDASVWEMVMALLNGGTLCLPRDTGPLSGGALTAEVRESRATHLTAPPSVLSSVPPEDGPGLEVLVAAGEELPETLADRWAGRCRLVNAYGPTETTVAATATRCAPDGGRPAIGGPIGGTEAYVLDPAMNVVPVGVPGELHVGGAPLARGYLGRPGLTAERFVPHPFATGRGERLYRTGDLVRWRSDGQLEFLGRVDRQMKVRGVRVEPGELEEALRSHPAVGNAAVTVRGEDPRERRLVAYVAATGPTPPTASGLAGHLRTLLPGYLVPSAFVVMDRLPVTSHGKTDYAALPAPDGDLSGRGRDHTAPEGPTQTALAAMWGEVLGVEKVGADDDFFALGGTSADLVRLRDRIERRWRTRVPMAELFRAHNVRLLAAHVDQETAAGEPEPRSAAGPGPAPDAARDKDAVRDKRHAAVAALRARKGRTRDAR</sequence>
<accession>A0A2J7Z3F8</accession>
<dbReference type="InterPro" id="IPR036736">
    <property type="entry name" value="ACP-like_sf"/>
</dbReference>
<dbReference type="Gene3D" id="3.30.559.10">
    <property type="entry name" value="Chloramphenicol acetyltransferase-like domain"/>
    <property type="match status" value="1"/>
</dbReference>
<dbReference type="SUPFAM" id="SSF47336">
    <property type="entry name" value="ACP-like"/>
    <property type="match status" value="1"/>
</dbReference>
<keyword evidence="2" id="KW-0596">Phosphopantetheine</keyword>
<dbReference type="Gene3D" id="2.30.38.10">
    <property type="entry name" value="Luciferase, Domain 3"/>
    <property type="match status" value="1"/>
</dbReference>
<keyword evidence="7" id="KW-1185">Reference proteome</keyword>
<dbReference type="InterPro" id="IPR045851">
    <property type="entry name" value="AMP-bd_C_sf"/>
</dbReference>
<dbReference type="Gene3D" id="3.40.50.980">
    <property type="match status" value="2"/>
</dbReference>
<evidence type="ECO:0000256" key="2">
    <source>
        <dbReference type="ARBA" id="ARBA00022450"/>
    </source>
</evidence>
<dbReference type="GO" id="GO:0003824">
    <property type="term" value="F:catalytic activity"/>
    <property type="evidence" value="ECO:0007669"/>
    <property type="project" value="InterPro"/>
</dbReference>
<dbReference type="InterPro" id="IPR000873">
    <property type="entry name" value="AMP-dep_synth/lig_dom"/>
</dbReference>
<dbReference type="RefSeq" id="WP_102933441.1">
    <property type="nucleotide sequence ID" value="NZ_LJIW01000001.1"/>
</dbReference>
<feature type="region of interest" description="Disordered" evidence="4">
    <location>
        <begin position="1057"/>
        <end position="1107"/>
    </location>
</feature>
<dbReference type="Proteomes" id="UP000236520">
    <property type="component" value="Unassembled WGS sequence"/>
</dbReference>
<name>A0A2J7Z3F8_STRMQ</name>
<dbReference type="SUPFAM" id="SSF56801">
    <property type="entry name" value="Acetyl-CoA synthetase-like"/>
    <property type="match status" value="1"/>
</dbReference>
<gene>
    <name evidence="6" type="ORF">SMF913_10817</name>
</gene>
<dbReference type="SMART" id="SM00823">
    <property type="entry name" value="PKS_PP"/>
    <property type="match status" value="1"/>
</dbReference>
<evidence type="ECO:0000256" key="4">
    <source>
        <dbReference type="SAM" id="MobiDB-lite"/>
    </source>
</evidence>
<feature type="compositionally biased region" description="Basic and acidic residues" evidence="4">
    <location>
        <begin position="975"/>
        <end position="984"/>
    </location>
</feature>
<dbReference type="Gene3D" id="3.30.300.30">
    <property type="match status" value="1"/>
</dbReference>
<evidence type="ECO:0000313" key="6">
    <source>
        <dbReference type="EMBL" id="PNG94792.1"/>
    </source>
</evidence>
<dbReference type="CDD" id="cd19531">
    <property type="entry name" value="LCL_NRPS-like"/>
    <property type="match status" value="1"/>
</dbReference>
<dbReference type="InterPro" id="IPR010071">
    <property type="entry name" value="AA_adenyl_dom"/>
</dbReference>
<dbReference type="GO" id="GO:0017000">
    <property type="term" value="P:antibiotic biosynthetic process"/>
    <property type="evidence" value="ECO:0007669"/>
    <property type="project" value="UniProtKB-ARBA"/>
</dbReference>
<dbReference type="InterPro" id="IPR020806">
    <property type="entry name" value="PKS_PP-bd"/>
</dbReference>
<dbReference type="PANTHER" id="PTHR45527">
    <property type="entry name" value="NONRIBOSOMAL PEPTIDE SYNTHETASE"/>
    <property type="match status" value="1"/>
</dbReference>
<comment type="caution">
    <text evidence="6">The sequence shown here is derived from an EMBL/GenBank/DDBJ whole genome shotgun (WGS) entry which is preliminary data.</text>
</comment>
<dbReference type="Pfam" id="PF00668">
    <property type="entry name" value="Condensation"/>
    <property type="match status" value="1"/>
</dbReference>
<dbReference type="GO" id="GO:0008610">
    <property type="term" value="P:lipid biosynthetic process"/>
    <property type="evidence" value="ECO:0007669"/>
    <property type="project" value="UniProtKB-ARBA"/>
</dbReference>
<feature type="region of interest" description="Disordered" evidence="4">
    <location>
        <begin position="1"/>
        <end position="24"/>
    </location>
</feature>
<evidence type="ECO:0000259" key="5">
    <source>
        <dbReference type="PROSITE" id="PS50075"/>
    </source>
</evidence>
<dbReference type="PANTHER" id="PTHR45527:SF1">
    <property type="entry name" value="FATTY ACID SYNTHASE"/>
    <property type="match status" value="1"/>
</dbReference>
<dbReference type="CDD" id="cd05930">
    <property type="entry name" value="A_NRPS"/>
    <property type="match status" value="1"/>
</dbReference>
<proteinExistence type="predicted"/>
<dbReference type="FunFam" id="3.40.50.980:FF:000001">
    <property type="entry name" value="Non-ribosomal peptide synthetase"/>
    <property type="match status" value="1"/>
</dbReference>
<dbReference type="AlphaFoldDB" id="A0A2J7Z3F8"/>
<dbReference type="GO" id="GO:0005737">
    <property type="term" value="C:cytoplasm"/>
    <property type="evidence" value="ECO:0007669"/>
    <property type="project" value="TreeGrafter"/>
</dbReference>
<dbReference type="NCBIfam" id="TIGR01733">
    <property type="entry name" value="AA-adenyl-dom"/>
    <property type="match status" value="1"/>
</dbReference>
<dbReference type="EMBL" id="LJIW01000001">
    <property type="protein sequence ID" value="PNG94792.1"/>
    <property type="molecule type" value="Genomic_DNA"/>
</dbReference>
<feature type="compositionally biased region" description="Basic residues" evidence="4">
    <location>
        <begin position="1087"/>
        <end position="1107"/>
    </location>
</feature>
<dbReference type="Pfam" id="PF00501">
    <property type="entry name" value="AMP-binding"/>
    <property type="match status" value="1"/>
</dbReference>
<dbReference type="SUPFAM" id="SSF52777">
    <property type="entry name" value="CoA-dependent acyltransferases"/>
    <property type="match status" value="2"/>
</dbReference>